<evidence type="ECO:0000256" key="9">
    <source>
        <dbReference type="ARBA" id="ARBA00022833"/>
    </source>
</evidence>
<dbReference type="InterPro" id="IPR011334">
    <property type="entry name" value="UDP-acyl_GlcNac_deAcase_C"/>
</dbReference>
<sequence length="332" mass="36719">MTLSGALNFFKSSKFISWKSTGRLQQTLVRCVELSGKALHSGEVSTVKLWPELAGVGRYFDFRSNRIPASIDYANESPLCTTLCKDGFRIRTIEHLLSALEGMGVDNCRIEIENSDPEDLDVEVPILGGSASEWVEAIEQAGLKVATDQGGNTCEKMAAHVNEPVHIWRNDSFVAAFPSPEVFISYGIGFPQVPAIGCQWFSSAHFDSSHYSKQIAPSRTFCIYEEVDSVENMRNMGLIKGGGLENAIVCSVSEGWLNPPLRFQDEPCRHKVLDLIGDLSLFARFGSQGLPVAHIVVYKALTLPFECFLVSFLLELKMLQCSVLELLRKAMS</sequence>
<keyword evidence="6" id="KW-0441">Lipid A biosynthesis</keyword>
<dbReference type="InterPro" id="IPR004463">
    <property type="entry name" value="UDP-acyl_GlcNac_deAcase"/>
</dbReference>
<proteinExistence type="inferred from homology"/>
<dbReference type="AlphaFoldDB" id="A0AA87ZQR8"/>
<evidence type="ECO:0000256" key="10">
    <source>
        <dbReference type="ARBA" id="ARBA00023098"/>
    </source>
</evidence>
<name>A0AA87ZQR8_FICCA</name>
<keyword evidence="8" id="KW-0378">Hydrolase</keyword>
<evidence type="ECO:0000256" key="11">
    <source>
        <dbReference type="ARBA" id="ARBA00024535"/>
    </source>
</evidence>
<dbReference type="Proteomes" id="UP001187192">
    <property type="component" value="Unassembled WGS sequence"/>
</dbReference>
<comment type="pathway">
    <text evidence="2">Glycolipid biosynthesis; lipid IV(A) biosynthesis; lipid IV(A) from (3R)-3-hydroxytetradecanoyl-[acyl-carrier-protein] and UDP-N-acetyl-alpha-D-glucosamine: step 2/6.</text>
</comment>
<comment type="function">
    <text evidence="12">Involved in the biosynthesis of lipid A, a phosphorylated glycolipid that in bacteria anchors the lipopolysaccharide to the outer membrane of the cell. Lipid A-like molecules in plants may serve as structural components of the outer membranes of mitochondria and/or chloroplasts, or may be involved in signal transduction or plant defense responses.</text>
</comment>
<dbReference type="Gene3D" id="3.30.1700.10">
    <property type="entry name" value="lpxc deacetylase, domain 2"/>
    <property type="match status" value="1"/>
</dbReference>
<evidence type="ECO:0000256" key="4">
    <source>
        <dbReference type="ARBA" id="ARBA00012745"/>
    </source>
</evidence>
<dbReference type="Gene3D" id="3.30.230.20">
    <property type="entry name" value="lpxc deacetylase, domain 1"/>
    <property type="match status" value="1"/>
</dbReference>
<comment type="caution">
    <text evidence="13">The sequence shown here is derived from an EMBL/GenBank/DDBJ whole genome shotgun (WGS) entry which is preliminary data.</text>
</comment>
<dbReference type="EMBL" id="BTGU01000008">
    <property type="protein sequence ID" value="GMN38437.1"/>
    <property type="molecule type" value="Genomic_DNA"/>
</dbReference>
<dbReference type="InterPro" id="IPR015870">
    <property type="entry name" value="UDP-acyl_N-AcGlcN_deAcase_N"/>
</dbReference>
<organism evidence="13 14">
    <name type="scientific">Ficus carica</name>
    <name type="common">Common fig</name>
    <dbReference type="NCBI Taxonomy" id="3494"/>
    <lineage>
        <taxon>Eukaryota</taxon>
        <taxon>Viridiplantae</taxon>
        <taxon>Streptophyta</taxon>
        <taxon>Embryophyta</taxon>
        <taxon>Tracheophyta</taxon>
        <taxon>Spermatophyta</taxon>
        <taxon>Magnoliopsida</taxon>
        <taxon>eudicotyledons</taxon>
        <taxon>Gunneridae</taxon>
        <taxon>Pentapetalae</taxon>
        <taxon>rosids</taxon>
        <taxon>fabids</taxon>
        <taxon>Rosales</taxon>
        <taxon>Moraceae</taxon>
        <taxon>Ficeae</taxon>
        <taxon>Ficus</taxon>
    </lineage>
</organism>
<gene>
    <name evidence="13" type="ORF">TIFTF001_007668</name>
</gene>
<dbReference type="GO" id="GO:0046872">
    <property type="term" value="F:metal ion binding"/>
    <property type="evidence" value="ECO:0007669"/>
    <property type="project" value="UniProtKB-KW"/>
</dbReference>
<comment type="catalytic activity">
    <reaction evidence="11">
        <text>a UDP-3-O-[(3R)-3-hydroxyacyl]-N-acetyl-alpha-D-glucosamine + H2O = a UDP-3-O-[(3R)-3-hydroxyacyl]-alpha-D-glucosamine + acetate</text>
        <dbReference type="Rhea" id="RHEA:67816"/>
        <dbReference type="ChEBI" id="CHEBI:15377"/>
        <dbReference type="ChEBI" id="CHEBI:30089"/>
        <dbReference type="ChEBI" id="CHEBI:137740"/>
        <dbReference type="ChEBI" id="CHEBI:173225"/>
        <dbReference type="EC" id="3.5.1.108"/>
    </reaction>
</comment>
<dbReference type="GO" id="GO:0005739">
    <property type="term" value="C:mitochondrion"/>
    <property type="evidence" value="ECO:0007669"/>
    <property type="project" value="UniProtKB-ARBA"/>
</dbReference>
<keyword evidence="10" id="KW-0443">Lipid metabolism</keyword>
<keyword evidence="14" id="KW-1185">Reference proteome</keyword>
<dbReference type="Pfam" id="PF03331">
    <property type="entry name" value="LpxC"/>
    <property type="match status" value="1"/>
</dbReference>
<evidence type="ECO:0000313" key="14">
    <source>
        <dbReference type="Proteomes" id="UP001187192"/>
    </source>
</evidence>
<evidence type="ECO:0000256" key="5">
    <source>
        <dbReference type="ARBA" id="ARBA00022516"/>
    </source>
</evidence>
<dbReference type="GO" id="GO:0016020">
    <property type="term" value="C:membrane"/>
    <property type="evidence" value="ECO:0007669"/>
    <property type="project" value="GOC"/>
</dbReference>
<dbReference type="GO" id="GO:0103117">
    <property type="term" value="F:UDP-3-O-acyl-N-acetylglucosamine deacetylase activity"/>
    <property type="evidence" value="ECO:0007669"/>
    <property type="project" value="UniProtKB-EC"/>
</dbReference>
<evidence type="ECO:0000313" key="13">
    <source>
        <dbReference type="EMBL" id="GMN38437.1"/>
    </source>
</evidence>
<evidence type="ECO:0000256" key="8">
    <source>
        <dbReference type="ARBA" id="ARBA00022801"/>
    </source>
</evidence>
<keyword evidence="9" id="KW-0862">Zinc</keyword>
<dbReference type="PANTHER" id="PTHR33694">
    <property type="entry name" value="UDP-3-O-ACYL-N-ACETYLGLUCOSAMINE DEACETYLASE 1, MITOCHONDRIAL-RELATED"/>
    <property type="match status" value="1"/>
</dbReference>
<dbReference type="NCBIfam" id="TIGR00325">
    <property type="entry name" value="lpxC"/>
    <property type="match status" value="1"/>
</dbReference>
<evidence type="ECO:0000256" key="2">
    <source>
        <dbReference type="ARBA" id="ARBA00005002"/>
    </source>
</evidence>
<evidence type="ECO:0000256" key="1">
    <source>
        <dbReference type="ARBA" id="ARBA00001947"/>
    </source>
</evidence>
<dbReference type="InterPro" id="IPR020568">
    <property type="entry name" value="Ribosomal_Su5_D2-typ_SF"/>
</dbReference>
<dbReference type="GO" id="GO:2001289">
    <property type="term" value="P:lipid X metabolic process"/>
    <property type="evidence" value="ECO:0007669"/>
    <property type="project" value="UniProtKB-ARBA"/>
</dbReference>
<reference evidence="13" key="1">
    <citation type="submission" date="2023-07" db="EMBL/GenBank/DDBJ databases">
        <title>draft genome sequence of fig (Ficus carica).</title>
        <authorList>
            <person name="Takahashi T."/>
            <person name="Nishimura K."/>
        </authorList>
    </citation>
    <scope>NUCLEOTIDE SEQUENCE</scope>
</reference>
<dbReference type="EC" id="3.5.1.108" evidence="4"/>
<dbReference type="PANTHER" id="PTHR33694:SF1">
    <property type="entry name" value="UDP-3-O-ACYL-N-ACETYLGLUCOSAMINE DEACETYLASE 1, MITOCHONDRIAL-RELATED"/>
    <property type="match status" value="1"/>
</dbReference>
<protein>
    <recommendedName>
        <fullName evidence="4">UDP-3-O-acyl-N-acetylglucosamine deacetylase</fullName>
        <ecNumber evidence="4">3.5.1.108</ecNumber>
    </recommendedName>
</protein>
<dbReference type="SUPFAM" id="SSF54211">
    <property type="entry name" value="Ribosomal protein S5 domain 2-like"/>
    <property type="match status" value="2"/>
</dbReference>
<evidence type="ECO:0000256" key="3">
    <source>
        <dbReference type="ARBA" id="ARBA00006170"/>
    </source>
</evidence>
<evidence type="ECO:0000256" key="6">
    <source>
        <dbReference type="ARBA" id="ARBA00022556"/>
    </source>
</evidence>
<dbReference type="GO" id="GO:0009245">
    <property type="term" value="P:lipid A biosynthetic process"/>
    <property type="evidence" value="ECO:0007669"/>
    <property type="project" value="UniProtKB-KW"/>
</dbReference>
<comment type="similarity">
    <text evidence="3">Belongs to the LpxC family.</text>
</comment>
<keyword evidence="5" id="KW-0444">Lipid biosynthesis</keyword>
<evidence type="ECO:0000256" key="12">
    <source>
        <dbReference type="ARBA" id="ARBA00024987"/>
    </source>
</evidence>
<accession>A0AA87ZQR8</accession>
<keyword evidence="7" id="KW-0479">Metal-binding</keyword>
<comment type="cofactor">
    <cofactor evidence="1">
        <name>Zn(2+)</name>
        <dbReference type="ChEBI" id="CHEBI:29105"/>
    </cofactor>
</comment>
<evidence type="ECO:0000256" key="7">
    <source>
        <dbReference type="ARBA" id="ARBA00022723"/>
    </source>
</evidence>